<gene>
    <name evidence="2" type="ORF">NDU88_003473</name>
</gene>
<keyword evidence="3" id="KW-1185">Reference proteome</keyword>
<evidence type="ECO:0000256" key="1">
    <source>
        <dbReference type="SAM" id="MobiDB-lite"/>
    </source>
</evidence>
<dbReference type="Proteomes" id="UP001066276">
    <property type="component" value="Chromosome 6"/>
</dbReference>
<comment type="caution">
    <text evidence="2">The sequence shown here is derived from an EMBL/GenBank/DDBJ whole genome shotgun (WGS) entry which is preliminary data.</text>
</comment>
<evidence type="ECO:0000313" key="2">
    <source>
        <dbReference type="EMBL" id="KAJ1137060.1"/>
    </source>
</evidence>
<accession>A0AAV7QFR9</accession>
<feature type="compositionally biased region" description="Basic and acidic residues" evidence="1">
    <location>
        <begin position="125"/>
        <end position="146"/>
    </location>
</feature>
<dbReference type="EMBL" id="JANPWB010000010">
    <property type="protein sequence ID" value="KAJ1137060.1"/>
    <property type="molecule type" value="Genomic_DNA"/>
</dbReference>
<reference evidence="2" key="1">
    <citation type="journal article" date="2022" name="bioRxiv">
        <title>Sequencing and chromosome-scale assembly of the giantPleurodeles waltlgenome.</title>
        <authorList>
            <person name="Brown T."/>
            <person name="Elewa A."/>
            <person name="Iarovenko S."/>
            <person name="Subramanian E."/>
            <person name="Araus A.J."/>
            <person name="Petzold A."/>
            <person name="Susuki M."/>
            <person name="Suzuki K.-i.T."/>
            <person name="Hayashi T."/>
            <person name="Toyoda A."/>
            <person name="Oliveira C."/>
            <person name="Osipova E."/>
            <person name="Leigh N.D."/>
            <person name="Simon A."/>
            <person name="Yun M.H."/>
        </authorList>
    </citation>
    <scope>NUCLEOTIDE SEQUENCE</scope>
    <source>
        <strain evidence="2">20211129_DDA</strain>
        <tissue evidence="2">Liver</tissue>
    </source>
</reference>
<organism evidence="2 3">
    <name type="scientific">Pleurodeles waltl</name>
    <name type="common">Iberian ribbed newt</name>
    <dbReference type="NCBI Taxonomy" id="8319"/>
    <lineage>
        <taxon>Eukaryota</taxon>
        <taxon>Metazoa</taxon>
        <taxon>Chordata</taxon>
        <taxon>Craniata</taxon>
        <taxon>Vertebrata</taxon>
        <taxon>Euteleostomi</taxon>
        <taxon>Amphibia</taxon>
        <taxon>Batrachia</taxon>
        <taxon>Caudata</taxon>
        <taxon>Salamandroidea</taxon>
        <taxon>Salamandridae</taxon>
        <taxon>Pleurodelinae</taxon>
        <taxon>Pleurodeles</taxon>
    </lineage>
</organism>
<name>A0AAV7QFR9_PLEWA</name>
<proteinExistence type="predicted"/>
<dbReference type="AlphaFoldDB" id="A0AAV7QFR9"/>
<sequence>MSVLVPLKVLKEQSDPTRELTDKQNKCKITHNESQRRARRKINKRRVSVNTPTLWQWRDCTTPSSSPAERAHNARQVRALTLEQRRNCTAPFSFPKKRAHTAREVRALTLERRRDCTASSSSPEKCAHTGREVKALTPERRKHETNAHNNVVSLHPPPVNSGAGLGKTRDQKALNSAFTISCEVRL</sequence>
<protein>
    <submittedName>
        <fullName evidence="2">Uncharacterized protein</fullName>
    </submittedName>
</protein>
<evidence type="ECO:0000313" key="3">
    <source>
        <dbReference type="Proteomes" id="UP001066276"/>
    </source>
</evidence>
<feature type="region of interest" description="Disordered" evidence="1">
    <location>
        <begin position="113"/>
        <end position="168"/>
    </location>
</feature>